<dbReference type="Proteomes" id="UP000502508">
    <property type="component" value="Chromosome"/>
</dbReference>
<feature type="transmembrane region" description="Helical" evidence="1">
    <location>
        <begin position="309"/>
        <end position="334"/>
    </location>
</feature>
<reference evidence="2 3" key="1">
    <citation type="submission" date="2020-03" db="EMBL/GenBank/DDBJ databases">
        <title>Whole genome shotgun sequence of Phytohabitans flavus NBRC 107702.</title>
        <authorList>
            <person name="Komaki H."/>
            <person name="Tamura T."/>
        </authorList>
    </citation>
    <scope>NUCLEOTIDE SEQUENCE [LARGE SCALE GENOMIC DNA]</scope>
    <source>
        <strain evidence="2 3">NBRC 107702</strain>
    </source>
</reference>
<evidence type="ECO:0000256" key="1">
    <source>
        <dbReference type="SAM" id="Phobius"/>
    </source>
</evidence>
<feature type="transmembrane region" description="Helical" evidence="1">
    <location>
        <begin position="220"/>
        <end position="245"/>
    </location>
</feature>
<dbReference type="EMBL" id="AP022870">
    <property type="protein sequence ID" value="BCB74034.1"/>
    <property type="molecule type" value="Genomic_DNA"/>
</dbReference>
<feature type="transmembrane region" description="Helical" evidence="1">
    <location>
        <begin position="251"/>
        <end position="273"/>
    </location>
</feature>
<feature type="transmembrane region" description="Helical" evidence="1">
    <location>
        <begin position="129"/>
        <end position="153"/>
    </location>
</feature>
<feature type="transmembrane region" description="Helical" evidence="1">
    <location>
        <begin position="187"/>
        <end position="208"/>
    </location>
</feature>
<protein>
    <submittedName>
        <fullName evidence="2">Uncharacterized protein</fullName>
    </submittedName>
</protein>
<keyword evidence="1" id="KW-1133">Transmembrane helix</keyword>
<name>A0A6F8XJP3_9ACTN</name>
<sequence>MSRLEERYRTVLRLLPAGYRARWENEMVAVLLESMERDDPEEAEFVRDYGRPSWSEVGSVAALALRLRLGGAGTPRSLTWGAAVRLAVLMALLAHAVAGTVGAGLRLWLAGALPWLPEPPGAWTAPTPSGFWSVAADLSGLVWLAAYLSFLFGHRAAGRALIGLAMVPGAIAAVLSTVDIVGGPPEAAIASWVFLLADGVLLLATTAFQPGGTGPERIRPWLWALPVGTAAMAAFAFAGSVTAMLLDLAGLYAVLVVAAALAYLGGAALRLAGPTPEWSLALLVLAASTLGLRLVTLVDYALLDPASGHAWLAAGAAEAVALLAVGAPLAVLAARGLPRGVPA</sequence>
<gene>
    <name evidence="2" type="ORF">Pflav_004440</name>
</gene>
<organism evidence="2 3">
    <name type="scientific">Phytohabitans flavus</name>
    <dbReference type="NCBI Taxonomy" id="1076124"/>
    <lineage>
        <taxon>Bacteria</taxon>
        <taxon>Bacillati</taxon>
        <taxon>Actinomycetota</taxon>
        <taxon>Actinomycetes</taxon>
        <taxon>Micromonosporales</taxon>
        <taxon>Micromonosporaceae</taxon>
    </lineage>
</organism>
<dbReference type="KEGG" id="pfla:Pflav_004440"/>
<accession>A0A6F8XJP3</accession>
<keyword evidence="1" id="KW-0472">Membrane</keyword>
<dbReference type="AlphaFoldDB" id="A0A6F8XJP3"/>
<reference evidence="2 3" key="2">
    <citation type="submission" date="2020-03" db="EMBL/GenBank/DDBJ databases">
        <authorList>
            <person name="Ichikawa N."/>
            <person name="Kimura A."/>
            <person name="Kitahashi Y."/>
            <person name="Uohara A."/>
        </authorList>
    </citation>
    <scope>NUCLEOTIDE SEQUENCE [LARGE SCALE GENOMIC DNA]</scope>
    <source>
        <strain evidence="2 3">NBRC 107702</strain>
    </source>
</reference>
<feature type="transmembrane region" description="Helical" evidence="1">
    <location>
        <begin position="280"/>
        <end position="303"/>
    </location>
</feature>
<proteinExistence type="predicted"/>
<dbReference type="RefSeq" id="WP_173033290.1">
    <property type="nucleotide sequence ID" value="NZ_AP022870.1"/>
</dbReference>
<evidence type="ECO:0000313" key="2">
    <source>
        <dbReference type="EMBL" id="BCB74034.1"/>
    </source>
</evidence>
<feature type="transmembrane region" description="Helical" evidence="1">
    <location>
        <begin position="160"/>
        <end position="181"/>
    </location>
</feature>
<evidence type="ECO:0000313" key="3">
    <source>
        <dbReference type="Proteomes" id="UP000502508"/>
    </source>
</evidence>
<feature type="transmembrane region" description="Helical" evidence="1">
    <location>
        <begin position="86"/>
        <end position="109"/>
    </location>
</feature>
<keyword evidence="1" id="KW-0812">Transmembrane</keyword>
<keyword evidence="3" id="KW-1185">Reference proteome</keyword>